<dbReference type="Proteomes" id="UP000821865">
    <property type="component" value="Chromosome 4"/>
</dbReference>
<evidence type="ECO:0000313" key="2">
    <source>
        <dbReference type="Proteomes" id="UP000821865"/>
    </source>
</evidence>
<accession>A0ACB8CXP5</accession>
<keyword evidence="2" id="KW-1185">Reference proteome</keyword>
<proteinExistence type="predicted"/>
<sequence>MSEAEPRWKQHCQFLAALNDGNTTLAWTLLCGFEGPPVDPDVRIMTGGENKPAICIAVEKDLLDMARLLIKSGCSVNQSSSTGLSPLHIAVMRNNIALVRLLLKSGASVSCVDCNGRMPLHHLALCNYSGSSLEIARLLVQKGGNKEHRDKNGATPLSLACESHRNLALFLLSLGTNASTADNEGNTPLHNACAWQSNDAELVNRLLAAGAPVNGKNNRGMTALSFAVMTYASPLVVQSLMSKGADCNLFIECWSQTVLHRAACIIDDDGNMESMKTFVRYGGNPFSQDEFGTTVMQYALCTNGPLALWMIRANPFMGAPRWAAWRMLDSKDERPDHIVASIMSELSSIPKLQQLCSLAFRRKYACHLDSPMYTSTLPPRLLQCLLLSDLWPSAVDR</sequence>
<gene>
    <name evidence="1" type="ORF">HPB49_014164</name>
</gene>
<dbReference type="EMBL" id="CM023473">
    <property type="protein sequence ID" value="KAH7953921.1"/>
    <property type="molecule type" value="Genomic_DNA"/>
</dbReference>
<organism evidence="1 2">
    <name type="scientific">Dermacentor silvarum</name>
    <name type="common">Tick</name>
    <dbReference type="NCBI Taxonomy" id="543639"/>
    <lineage>
        <taxon>Eukaryota</taxon>
        <taxon>Metazoa</taxon>
        <taxon>Ecdysozoa</taxon>
        <taxon>Arthropoda</taxon>
        <taxon>Chelicerata</taxon>
        <taxon>Arachnida</taxon>
        <taxon>Acari</taxon>
        <taxon>Parasitiformes</taxon>
        <taxon>Ixodida</taxon>
        <taxon>Ixodoidea</taxon>
        <taxon>Ixodidae</taxon>
        <taxon>Rhipicephalinae</taxon>
        <taxon>Dermacentor</taxon>
    </lineage>
</organism>
<reference evidence="1" key="1">
    <citation type="submission" date="2020-05" db="EMBL/GenBank/DDBJ databases">
        <title>Large-scale comparative analyses of tick genomes elucidate their genetic diversity and vector capacities.</title>
        <authorList>
            <person name="Jia N."/>
            <person name="Wang J."/>
            <person name="Shi W."/>
            <person name="Du L."/>
            <person name="Sun Y."/>
            <person name="Zhan W."/>
            <person name="Jiang J."/>
            <person name="Wang Q."/>
            <person name="Zhang B."/>
            <person name="Ji P."/>
            <person name="Sakyi L.B."/>
            <person name="Cui X."/>
            <person name="Yuan T."/>
            <person name="Jiang B."/>
            <person name="Yang W."/>
            <person name="Lam T.T.-Y."/>
            <person name="Chang Q."/>
            <person name="Ding S."/>
            <person name="Wang X."/>
            <person name="Zhu J."/>
            <person name="Ruan X."/>
            <person name="Zhao L."/>
            <person name="Wei J."/>
            <person name="Que T."/>
            <person name="Du C."/>
            <person name="Cheng J."/>
            <person name="Dai P."/>
            <person name="Han X."/>
            <person name="Huang E."/>
            <person name="Gao Y."/>
            <person name="Liu J."/>
            <person name="Shao H."/>
            <person name="Ye R."/>
            <person name="Li L."/>
            <person name="Wei W."/>
            <person name="Wang X."/>
            <person name="Wang C."/>
            <person name="Yang T."/>
            <person name="Huo Q."/>
            <person name="Li W."/>
            <person name="Guo W."/>
            <person name="Chen H."/>
            <person name="Zhou L."/>
            <person name="Ni X."/>
            <person name="Tian J."/>
            <person name="Zhou Y."/>
            <person name="Sheng Y."/>
            <person name="Liu T."/>
            <person name="Pan Y."/>
            <person name="Xia L."/>
            <person name="Li J."/>
            <person name="Zhao F."/>
            <person name="Cao W."/>
        </authorList>
    </citation>
    <scope>NUCLEOTIDE SEQUENCE</scope>
    <source>
        <strain evidence="1">Dsil-2018</strain>
    </source>
</reference>
<name>A0ACB8CXP5_DERSI</name>
<protein>
    <submittedName>
        <fullName evidence="1">Uncharacterized protein</fullName>
    </submittedName>
</protein>
<evidence type="ECO:0000313" key="1">
    <source>
        <dbReference type="EMBL" id="KAH7953921.1"/>
    </source>
</evidence>
<comment type="caution">
    <text evidence="1">The sequence shown here is derived from an EMBL/GenBank/DDBJ whole genome shotgun (WGS) entry which is preliminary data.</text>
</comment>